<keyword evidence="4" id="KW-0378">Hydrolase</keyword>
<evidence type="ECO:0000256" key="7">
    <source>
        <dbReference type="SAM" id="MobiDB-lite"/>
    </source>
</evidence>
<accession>A0A1L7X729</accession>
<keyword evidence="5" id="KW-0862">Zinc</keyword>
<dbReference type="PANTHER" id="PTHR22726">
    <property type="entry name" value="METALLOENDOPEPTIDASE OMA1"/>
    <property type="match status" value="1"/>
</dbReference>
<evidence type="ECO:0000256" key="1">
    <source>
        <dbReference type="ARBA" id="ARBA00001947"/>
    </source>
</evidence>
<dbReference type="GO" id="GO:0046872">
    <property type="term" value="F:metal ion binding"/>
    <property type="evidence" value="ECO:0007669"/>
    <property type="project" value="UniProtKB-KW"/>
</dbReference>
<keyword evidence="6" id="KW-0482">Metalloprotease</keyword>
<dbReference type="AlphaFoldDB" id="A0A1L7X729"/>
<keyword evidence="3" id="KW-0479">Metal-binding</keyword>
<dbReference type="OrthoDB" id="3564152at2759"/>
<keyword evidence="10" id="KW-1185">Reference proteome</keyword>
<evidence type="ECO:0000313" key="9">
    <source>
        <dbReference type="EMBL" id="CZR60835.1"/>
    </source>
</evidence>
<comment type="cofactor">
    <cofactor evidence="1">
        <name>Zn(2+)</name>
        <dbReference type="ChEBI" id="CHEBI:29105"/>
    </cofactor>
</comment>
<dbReference type="GO" id="GO:0016020">
    <property type="term" value="C:membrane"/>
    <property type="evidence" value="ECO:0007669"/>
    <property type="project" value="TreeGrafter"/>
</dbReference>
<keyword evidence="2" id="KW-0645">Protease</keyword>
<feature type="domain" description="Peptidase M48" evidence="8">
    <location>
        <begin position="157"/>
        <end position="218"/>
    </location>
</feature>
<evidence type="ECO:0000256" key="3">
    <source>
        <dbReference type="ARBA" id="ARBA00022723"/>
    </source>
</evidence>
<dbReference type="EMBL" id="FJOG01000017">
    <property type="protein sequence ID" value="CZR60835.1"/>
    <property type="molecule type" value="Genomic_DNA"/>
</dbReference>
<feature type="region of interest" description="Disordered" evidence="7">
    <location>
        <begin position="323"/>
        <end position="374"/>
    </location>
</feature>
<dbReference type="Pfam" id="PF01435">
    <property type="entry name" value="Peptidase_M48"/>
    <property type="match status" value="1"/>
</dbReference>
<evidence type="ECO:0000256" key="4">
    <source>
        <dbReference type="ARBA" id="ARBA00022801"/>
    </source>
</evidence>
<sequence length="446" mass="50940">MPIVSLRLSLISKSSVPRPSIALASRILTMRQARHGRRLIARNSLERPRSGFLRPFPAPNASPKEPLASALTKSSNETHGSGPGRVYRSHIDKVSLTNGTRFVWPVSEYDEEISYHGAYYGVLKGKYKYPDDGPVIIMVQNFMTRLLEVELARGPNVKHHVFQDYDDPNAPALPTRVFINTGYLLETQNLDEVAGTLAHELGHTVARHAMEKSICQFFANTLSKFFGCKGPPGRDYITSKTEARLTHLKSILFEAEVLYEDNKRVPLVLQEWEELREDLKDRATNREHPRRLARETMPAILLPVISQSLIDIKQELKELKRKIKTRKKTDTHSERPYGSYQRHSHRLLEGTTTSEGSRTQKPRFCQSSSIASFAPPSGRMEEWVSRRLELLRMITRRISEIKQATLLMILPRRTMRWTLRRERTSDGTLGIASELCHIFGASIYKS</sequence>
<dbReference type="STRING" id="576137.A0A1L7X729"/>
<dbReference type="PANTHER" id="PTHR22726:SF1">
    <property type="entry name" value="METALLOENDOPEPTIDASE OMA1, MITOCHONDRIAL"/>
    <property type="match status" value="1"/>
</dbReference>
<gene>
    <name evidence="9" type="ORF">PAC_10731</name>
</gene>
<evidence type="ECO:0000259" key="8">
    <source>
        <dbReference type="Pfam" id="PF01435"/>
    </source>
</evidence>
<dbReference type="Proteomes" id="UP000184330">
    <property type="component" value="Unassembled WGS sequence"/>
</dbReference>
<dbReference type="GO" id="GO:0004222">
    <property type="term" value="F:metalloendopeptidase activity"/>
    <property type="evidence" value="ECO:0007669"/>
    <property type="project" value="InterPro"/>
</dbReference>
<reference evidence="9 10" key="1">
    <citation type="submission" date="2016-03" db="EMBL/GenBank/DDBJ databases">
        <authorList>
            <person name="Ploux O."/>
        </authorList>
    </citation>
    <scope>NUCLEOTIDE SEQUENCE [LARGE SCALE GENOMIC DNA]</scope>
    <source>
        <strain evidence="9 10">UAMH 11012</strain>
    </source>
</reference>
<evidence type="ECO:0000256" key="6">
    <source>
        <dbReference type="ARBA" id="ARBA00023049"/>
    </source>
</evidence>
<evidence type="ECO:0000256" key="5">
    <source>
        <dbReference type="ARBA" id="ARBA00022833"/>
    </source>
</evidence>
<dbReference type="Gene3D" id="3.30.2010.10">
    <property type="entry name" value="Metalloproteases ('zincins'), catalytic domain"/>
    <property type="match status" value="1"/>
</dbReference>
<dbReference type="GO" id="GO:0051603">
    <property type="term" value="P:proteolysis involved in protein catabolic process"/>
    <property type="evidence" value="ECO:0007669"/>
    <property type="project" value="TreeGrafter"/>
</dbReference>
<dbReference type="InterPro" id="IPR051156">
    <property type="entry name" value="Mito/Outer_Membr_Metalloprot"/>
</dbReference>
<name>A0A1L7X729_9HELO</name>
<organism evidence="9 10">
    <name type="scientific">Phialocephala subalpina</name>
    <dbReference type="NCBI Taxonomy" id="576137"/>
    <lineage>
        <taxon>Eukaryota</taxon>
        <taxon>Fungi</taxon>
        <taxon>Dikarya</taxon>
        <taxon>Ascomycota</taxon>
        <taxon>Pezizomycotina</taxon>
        <taxon>Leotiomycetes</taxon>
        <taxon>Helotiales</taxon>
        <taxon>Mollisiaceae</taxon>
        <taxon>Phialocephala</taxon>
        <taxon>Phialocephala fortinii species complex</taxon>
    </lineage>
</organism>
<evidence type="ECO:0000256" key="2">
    <source>
        <dbReference type="ARBA" id="ARBA00022670"/>
    </source>
</evidence>
<dbReference type="InterPro" id="IPR001915">
    <property type="entry name" value="Peptidase_M48"/>
</dbReference>
<evidence type="ECO:0000313" key="10">
    <source>
        <dbReference type="Proteomes" id="UP000184330"/>
    </source>
</evidence>
<protein>
    <recommendedName>
        <fullName evidence="8">Peptidase M48 domain-containing protein</fullName>
    </recommendedName>
</protein>
<proteinExistence type="predicted"/>
<feature type="compositionally biased region" description="Polar residues" evidence="7">
    <location>
        <begin position="350"/>
        <end position="371"/>
    </location>
</feature>
<feature type="region of interest" description="Disordered" evidence="7">
    <location>
        <begin position="50"/>
        <end position="86"/>
    </location>
</feature>